<sequence>MKIDNLRTESYRDRIRAIATVTWEDRDRPSQDIYFETTNEFASDIWCNPNAFLAACVIPAMRYGERRITLDAPICPALKDGLTNIMHCLVHWHKGDRRVIPIEAPLASDTDYVMAKPRAGCFFSGGIDSLAMVRNNRFNFAPEHSRSIKDGIFVYGILNGEDEEEPSFQYVLDAVSSIANDAEINLIPIYTNAYAHIRDLDPDFLFWKLEFQGSFLAAVAHSLSRRLTTVSMASTYDLAHLAPWGSHPLIDHHFSSSNLHIRHEDAALSRLAKTKLVAQWDVALRHLRVCNEKDSYREGNYNCGKCEKCVRTMTALLGLGLLEEVTTFKEKDVSKKLLIKTAHFNDTFGESSYRELIPLLAQIKRYDLVDGINIILNRYHEKDLKGVIKRIDRIFLKGRLFNLSKKLIYSVRKEIELGVAKRKLERVV</sequence>
<dbReference type="RefSeq" id="WP_015194736.1">
    <property type="nucleotide sequence ID" value="NC_019748.1"/>
</dbReference>
<dbReference type="KEGG" id="scs:Sta7437_3576"/>
<dbReference type="STRING" id="111780.Sta7437_3576"/>
<protein>
    <submittedName>
        <fullName evidence="1">Uncharacterized protein</fullName>
    </submittedName>
</protein>
<dbReference type="EMBL" id="CP003653">
    <property type="protein sequence ID" value="AFZ37074.1"/>
    <property type="molecule type" value="Genomic_DNA"/>
</dbReference>
<dbReference type="Proteomes" id="UP000010473">
    <property type="component" value="Chromosome"/>
</dbReference>
<name>K9XYH0_STAC7</name>
<dbReference type="eggNOG" id="COG0745">
    <property type="taxonomic scope" value="Bacteria"/>
</dbReference>
<gene>
    <name evidence="1" type="ordered locus">Sta7437_3576</name>
</gene>
<dbReference type="HOGENOM" id="CLU_045822_0_0_3"/>
<organism evidence="1 2">
    <name type="scientific">Stanieria cyanosphaera (strain ATCC 29371 / PCC 7437)</name>
    <dbReference type="NCBI Taxonomy" id="111780"/>
    <lineage>
        <taxon>Bacteria</taxon>
        <taxon>Bacillati</taxon>
        <taxon>Cyanobacteriota</taxon>
        <taxon>Cyanophyceae</taxon>
        <taxon>Pleurocapsales</taxon>
        <taxon>Dermocarpellaceae</taxon>
        <taxon>Stanieria</taxon>
    </lineage>
</organism>
<evidence type="ECO:0000313" key="2">
    <source>
        <dbReference type="Proteomes" id="UP000010473"/>
    </source>
</evidence>
<accession>K9XYH0</accession>
<dbReference type="OrthoDB" id="396512at2"/>
<keyword evidence="2" id="KW-1185">Reference proteome</keyword>
<reference evidence="2" key="1">
    <citation type="journal article" date="2013" name="Proc. Natl. Acad. Sci. U.S.A.">
        <title>Improving the coverage of the cyanobacterial phylum using diversity-driven genome sequencing.</title>
        <authorList>
            <person name="Shih P.M."/>
            <person name="Wu D."/>
            <person name="Latifi A."/>
            <person name="Axen S.D."/>
            <person name="Fewer D.P."/>
            <person name="Talla E."/>
            <person name="Calteau A."/>
            <person name="Cai F."/>
            <person name="Tandeau de Marsac N."/>
            <person name="Rippka R."/>
            <person name="Herdman M."/>
            <person name="Sivonen K."/>
            <person name="Coursin T."/>
            <person name="Laurent T."/>
            <person name="Goodwin L."/>
            <person name="Nolan M."/>
            <person name="Davenport K.W."/>
            <person name="Han C.S."/>
            <person name="Rubin E.M."/>
            <person name="Eisen J.A."/>
            <person name="Woyke T."/>
            <person name="Gugger M."/>
            <person name="Kerfeld C.A."/>
        </authorList>
    </citation>
    <scope>NUCLEOTIDE SEQUENCE [LARGE SCALE GENOMIC DNA]</scope>
    <source>
        <strain evidence="2">ATCC 29371 / PCC 7437</strain>
    </source>
</reference>
<dbReference type="AlphaFoldDB" id="K9XYH0"/>
<proteinExistence type="predicted"/>
<evidence type="ECO:0000313" key="1">
    <source>
        <dbReference type="EMBL" id="AFZ37074.1"/>
    </source>
</evidence>